<keyword evidence="8 11" id="KW-1133">Transmembrane helix</keyword>
<gene>
    <name evidence="11 12" type="primary">kdpC</name>
    <name evidence="12" type="ORF">E1809_23120</name>
</gene>
<keyword evidence="9 11" id="KW-0406">Ion transport</keyword>
<keyword evidence="13" id="KW-1185">Reference proteome</keyword>
<keyword evidence="3 11" id="KW-0633">Potassium transport</keyword>
<dbReference type="NCBIfam" id="NF001454">
    <property type="entry name" value="PRK00315.1"/>
    <property type="match status" value="1"/>
</dbReference>
<dbReference type="OrthoDB" id="9788285at2"/>
<keyword evidence="5 11" id="KW-0547">Nucleotide-binding</keyword>
<dbReference type="GO" id="GO:0005886">
    <property type="term" value="C:plasma membrane"/>
    <property type="evidence" value="ECO:0007669"/>
    <property type="project" value="UniProtKB-SubCell"/>
</dbReference>
<dbReference type="HAMAP" id="MF_00276">
    <property type="entry name" value="KdpC"/>
    <property type="match status" value="1"/>
</dbReference>
<dbReference type="GO" id="GO:0005524">
    <property type="term" value="F:ATP binding"/>
    <property type="evidence" value="ECO:0007669"/>
    <property type="project" value="UniProtKB-UniRule"/>
</dbReference>
<evidence type="ECO:0000256" key="4">
    <source>
        <dbReference type="ARBA" id="ARBA00022692"/>
    </source>
</evidence>
<organism evidence="12 13">
    <name type="scientific">Arthrobacter terricola</name>
    <dbReference type="NCBI Taxonomy" id="2547396"/>
    <lineage>
        <taxon>Bacteria</taxon>
        <taxon>Bacillati</taxon>
        <taxon>Actinomycetota</taxon>
        <taxon>Actinomycetes</taxon>
        <taxon>Micrococcales</taxon>
        <taxon>Micrococcaceae</taxon>
        <taxon>Arthrobacter</taxon>
    </lineage>
</organism>
<evidence type="ECO:0000256" key="6">
    <source>
        <dbReference type="ARBA" id="ARBA00022840"/>
    </source>
</evidence>
<evidence type="ECO:0000313" key="13">
    <source>
        <dbReference type="Proteomes" id="UP000295511"/>
    </source>
</evidence>
<evidence type="ECO:0000313" key="12">
    <source>
        <dbReference type="EMBL" id="TDF89412.1"/>
    </source>
</evidence>
<dbReference type="NCBIfam" id="TIGR00681">
    <property type="entry name" value="kdpC"/>
    <property type="match status" value="1"/>
</dbReference>
<comment type="subcellular location">
    <subcellularLocation>
        <location evidence="11">Cell membrane</location>
        <topology evidence="11">Single-pass membrane protein</topology>
    </subcellularLocation>
</comment>
<sequence>MNTLPRFLRQAWTALRFLLLATVVLGLLYPLAIFGIGQAVVPFQANGSIIKDSAGKPAASALIAQVSADNSGTQSPLWFHARPSAAKWDPGASTASNLGPNDPKLLDAVKAARAAIAAAEGVKESDVPADAVTASGSGLDPEISPAYARLQVPRVAKAHGLSPATVQAMVDRRTVTGLEAFLGQPSVNVTELNLDVAAAAPGSAAPAK</sequence>
<keyword evidence="10 11" id="KW-0472">Membrane</keyword>
<evidence type="ECO:0000256" key="1">
    <source>
        <dbReference type="ARBA" id="ARBA00022448"/>
    </source>
</evidence>
<evidence type="ECO:0000256" key="2">
    <source>
        <dbReference type="ARBA" id="ARBA00022475"/>
    </source>
</evidence>
<dbReference type="Pfam" id="PF02669">
    <property type="entry name" value="KdpC"/>
    <property type="match status" value="1"/>
</dbReference>
<evidence type="ECO:0000256" key="3">
    <source>
        <dbReference type="ARBA" id="ARBA00022538"/>
    </source>
</evidence>
<proteinExistence type="inferred from homology"/>
<dbReference type="PANTHER" id="PTHR30042:SF2">
    <property type="entry name" value="POTASSIUM-TRANSPORTING ATPASE KDPC SUBUNIT"/>
    <property type="match status" value="1"/>
</dbReference>
<protein>
    <recommendedName>
        <fullName evidence="11">Potassium-transporting ATPase KdpC subunit</fullName>
    </recommendedName>
    <alternativeName>
        <fullName evidence="11">ATP phosphohydrolase [potassium-transporting] C chain</fullName>
    </alternativeName>
    <alternativeName>
        <fullName evidence="11">Potassium-binding and translocating subunit C</fullName>
    </alternativeName>
    <alternativeName>
        <fullName evidence="11">Potassium-translocating ATPase C chain</fullName>
    </alternativeName>
</protein>
<dbReference type="AlphaFoldDB" id="A0A4R5K6Y3"/>
<keyword evidence="7 11" id="KW-0630">Potassium</keyword>
<keyword evidence="6 11" id="KW-0067">ATP-binding</keyword>
<keyword evidence="2 11" id="KW-1003">Cell membrane</keyword>
<comment type="subunit">
    <text evidence="11">The system is composed of three essential subunits: KdpA, KdpB and KdpC.</text>
</comment>
<keyword evidence="4 11" id="KW-0812">Transmembrane</keyword>
<comment type="similarity">
    <text evidence="11">Belongs to the KdpC family.</text>
</comment>
<evidence type="ECO:0000256" key="8">
    <source>
        <dbReference type="ARBA" id="ARBA00022989"/>
    </source>
</evidence>
<dbReference type="EMBL" id="SMRU01000040">
    <property type="protein sequence ID" value="TDF89412.1"/>
    <property type="molecule type" value="Genomic_DNA"/>
</dbReference>
<accession>A0A4R5K6Y3</accession>
<evidence type="ECO:0000256" key="5">
    <source>
        <dbReference type="ARBA" id="ARBA00022741"/>
    </source>
</evidence>
<dbReference type="InterPro" id="IPR003820">
    <property type="entry name" value="KdpC"/>
</dbReference>
<evidence type="ECO:0000256" key="11">
    <source>
        <dbReference type="HAMAP-Rule" id="MF_00276"/>
    </source>
</evidence>
<dbReference type="Proteomes" id="UP000295511">
    <property type="component" value="Unassembled WGS sequence"/>
</dbReference>
<dbReference type="PANTHER" id="PTHR30042">
    <property type="entry name" value="POTASSIUM-TRANSPORTING ATPASE C CHAIN"/>
    <property type="match status" value="1"/>
</dbReference>
<evidence type="ECO:0000256" key="7">
    <source>
        <dbReference type="ARBA" id="ARBA00022958"/>
    </source>
</evidence>
<evidence type="ECO:0000256" key="10">
    <source>
        <dbReference type="ARBA" id="ARBA00023136"/>
    </source>
</evidence>
<comment type="caution">
    <text evidence="12">The sequence shown here is derived from an EMBL/GenBank/DDBJ whole genome shotgun (WGS) entry which is preliminary data.</text>
</comment>
<keyword evidence="1 11" id="KW-0813">Transport</keyword>
<reference evidence="12 13" key="1">
    <citation type="submission" date="2019-03" db="EMBL/GenBank/DDBJ databases">
        <title>Whole genome sequence of Arthrobacter sp JH1-1.</title>
        <authorList>
            <person name="Trinh H.N."/>
        </authorList>
    </citation>
    <scope>NUCLEOTIDE SEQUENCE [LARGE SCALE GENOMIC DNA]</scope>
    <source>
        <strain evidence="12 13">JH1-1</strain>
    </source>
</reference>
<name>A0A4R5K6Y3_9MICC</name>
<evidence type="ECO:0000256" key="9">
    <source>
        <dbReference type="ARBA" id="ARBA00023065"/>
    </source>
</evidence>
<dbReference type="RefSeq" id="WP_133206602.1">
    <property type="nucleotide sequence ID" value="NZ_SMRU01000040.1"/>
</dbReference>
<dbReference type="GO" id="GO:0008556">
    <property type="term" value="F:P-type potassium transmembrane transporter activity"/>
    <property type="evidence" value="ECO:0007669"/>
    <property type="project" value="InterPro"/>
</dbReference>
<dbReference type="PIRSF" id="PIRSF001296">
    <property type="entry name" value="K_ATPase_KdpC"/>
    <property type="match status" value="1"/>
</dbReference>
<comment type="function">
    <text evidence="11">Part of the high-affinity ATP-driven potassium transport (or Kdp) system, which catalyzes the hydrolysis of ATP coupled with the electrogenic transport of potassium into the cytoplasm. This subunit acts as a catalytic chaperone that increases the ATP-binding affinity of the ATP-hydrolyzing subunit KdpB by the formation of a transient KdpB/KdpC/ATP ternary complex.</text>
</comment>